<dbReference type="EMBL" id="QRNJ01000010">
    <property type="protein sequence ID" value="RHK40656.1"/>
    <property type="molecule type" value="Genomic_DNA"/>
</dbReference>
<dbReference type="RefSeq" id="WP_117983780.1">
    <property type="nucleotide sequence ID" value="NZ_QRNJ01000010.1"/>
</dbReference>
<dbReference type="Proteomes" id="UP000283497">
    <property type="component" value="Unassembled WGS sequence"/>
</dbReference>
<reference evidence="3 4" key="1">
    <citation type="submission" date="2018-08" db="EMBL/GenBank/DDBJ databases">
        <title>A genome reference for cultivated species of the human gut microbiota.</title>
        <authorList>
            <person name="Zou Y."/>
            <person name="Xue W."/>
            <person name="Luo G."/>
        </authorList>
    </citation>
    <scope>NUCLEOTIDE SEQUENCE [LARGE SCALE GENOMIC DNA]</scope>
    <source>
        <strain evidence="2 4">AF45-14BH</strain>
        <strain evidence="1 3">TM10-1AC</strain>
    </source>
</reference>
<organism evidence="1 3">
    <name type="scientific">Anaerobutyricum hallii</name>
    <dbReference type="NCBI Taxonomy" id="39488"/>
    <lineage>
        <taxon>Bacteria</taxon>
        <taxon>Bacillati</taxon>
        <taxon>Bacillota</taxon>
        <taxon>Clostridia</taxon>
        <taxon>Lachnospirales</taxon>
        <taxon>Lachnospiraceae</taxon>
        <taxon>Anaerobutyricum</taxon>
    </lineage>
</organism>
<sequence length="76" mass="8811">MNSATLKSIVLFLLNDVDVKTNENAIELFERWRKTTHYCVKDPLEVKWCLEYLNAMKSFNRDALKRTAIADGFISA</sequence>
<proteinExistence type="predicted"/>
<dbReference type="EMBL" id="QSOE01000207">
    <property type="protein sequence ID" value="RGI75851.1"/>
    <property type="molecule type" value="Genomic_DNA"/>
</dbReference>
<comment type="caution">
    <text evidence="1">The sequence shown here is derived from an EMBL/GenBank/DDBJ whole genome shotgun (WGS) entry which is preliminary data.</text>
</comment>
<protein>
    <submittedName>
        <fullName evidence="1">Uncharacterized protein</fullName>
    </submittedName>
</protein>
<name>A0A374MWM8_9FIRM</name>
<evidence type="ECO:0000313" key="2">
    <source>
        <dbReference type="EMBL" id="RHK40656.1"/>
    </source>
</evidence>
<accession>A0A374MWM8</accession>
<dbReference type="AlphaFoldDB" id="A0A374MWM8"/>
<dbReference type="Proteomes" id="UP000262524">
    <property type="component" value="Unassembled WGS sequence"/>
</dbReference>
<gene>
    <name evidence="2" type="ORF">DW068_04110</name>
    <name evidence="1" type="ORF">DXD91_15765</name>
</gene>
<evidence type="ECO:0000313" key="1">
    <source>
        <dbReference type="EMBL" id="RGI75851.1"/>
    </source>
</evidence>
<evidence type="ECO:0000313" key="4">
    <source>
        <dbReference type="Proteomes" id="UP000283497"/>
    </source>
</evidence>
<evidence type="ECO:0000313" key="3">
    <source>
        <dbReference type="Proteomes" id="UP000262524"/>
    </source>
</evidence>